<evidence type="ECO:0000313" key="3">
    <source>
        <dbReference type="Proteomes" id="UP001149303"/>
    </source>
</evidence>
<dbReference type="PROSITE" id="PS51257">
    <property type="entry name" value="PROKAR_LIPOPROTEIN"/>
    <property type="match status" value="1"/>
</dbReference>
<evidence type="ECO:0000256" key="1">
    <source>
        <dbReference type="SAM" id="SignalP"/>
    </source>
</evidence>
<accession>A0A9X4EV11</accession>
<proteinExistence type="predicted"/>
<sequence length="67" mass="7767">MKYNYLVLIMTLCFSFVSCSNDENDCLSEKTEIIEKFNKLIELAEGDEAQQKALIQQRDDKLKSLNC</sequence>
<comment type="caution">
    <text evidence="2">The sequence shown here is derived from an EMBL/GenBank/DDBJ whole genome shotgun (WGS) entry which is preliminary data.</text>
</comment>
<dbReference type="AlphaFoldDB" id="A0A9X4EV11"/>
<evidence type="ECO:0008006" key="4">
    <source>
        <dbReference type="Google" id="ProtNLM"/>
    </source>
</evidence>
<feature type="signal peptide" evidence="1">
    <location>
        <begin position="1"/>
        <end position="20"/>
    </location>
</feature>
<gene>
    <name evidence="2" type="ORF">LCI24_08505</name>
</gene>
<name>A0A9X4EV11_9FLAO</name>
<keyword evidence="1" id="KW-0732">Signal</keyword>
<keyword evidence="3" id="KW-1185">Reference proteome</keyword>
<reference evidence="2" key="1">
    <citation type="submission" date="2021-09" db="EMBL/GenBank/DDBJ databases">
        <authorList>
            <person name="Smyrli M."/>
        </authorList>
    </citation>
    <scope>NUCLEOTIDE SEQUENCE</scope>
    <source>
        <strain evidence="2">LAR25</strain>
    </source>
</reference>
<dbReference type="RefSeq" id="WP_274639992.1">
    <property type="nucleotide sequence ID" value="NZ_JAIWJY010000004.1"/>
</dbReference>
<dbReference type="Proteomes" id="UP001149303">
    <property type="component" value="Unassembled WGS sequence"/>
</dbReference>
<dbReference type="EMBL" id="JAIWJY010000004">
    <property type="protein sequence ID" value="MDE1206836.1"/>
    <property type="molecule type" value="Genomic_DNA"/>
</dbReference>
<evidence type="ECO:0000313" key="2">
    <source>
        <dbReference type="EMBL" id="MDE1206836.1"/>
    </source>
</evidence>
<organism evidence="2 3">
    <name type="scientific">Tenacibaculum larymnensis</name>
    <dbReference type="NCBI Taxonomy" id="2878201"/>
    <lineage>
        <taxon>Bacteria</taxon>
        <taxon>Pseudomonadati</taxon>
        <taxon>Bacteroidota</taxon>
        <taxon>Flavobacteriia</taxon>
        <taxon>Flavobacteriales</taxon>
        <taxon>Flavobacteriaceae</taxon>
        <taxon>Tenacibaculum</taxon>
    </lineage>
</organism>
<protein>
    <recommendedName>
        <fullName evidence="4">Lipoprotein</fullName>
    </recommendedName>
</protein>
<feature type="chain" id="PRO_5040968417" description="Lipoprotein" evidence="1">
    <location>
        <begin position="21"/>
        <end position="67"/>
    </location>
</feature>